<comment type="subcellular location">
    <subcellularLocation>
        <location evidence="1">Nucleus</location>
    </subcellularLocation>
</comment>
<dbReference type="GO" id="GO:0016787">
    <property type="term" value="F:hydrolase activity"/>
    <property type="evidence" value="ECO:0007669"/>
    <property type="project" value="UniProtKB-KW"/>
</dbReference>
<evidence type="ECO:0000256" key="4">
    <source>
        <dbReference type="ARBA" id="ARBA00022801"/>
    </source>
</evidence>
<dbReference type="GO" id="GO:0005664">
    <property type="term" value="C:nuclear origin of replication recognition complex"/>
    <property type="evidence" value="ECO:0007669"/>
    <property type="project" value="InterPro"/>
</dbReference>
<evidence type="ECO:0000256" key="6">
    <source>
        <dbReference type="ARBA" id="ARBA00023242"/>
    </source>
</evidence>
<comment type="similarity">
    <text evidence="7 11">Belongs to the QNG1 protein family.</text>
</comment>
<dbReference type="OrthoDB" id="416777at2759"/>
<comment type="function">
    <text evidence="11">Catalyzes the hydrolysis of queuosine 5'-phosphate, releasing the nucleobase queuine (q). Is required for salvage of queuine from exogenous queuosine (Q) that is imported and then converted to queuosine 5'-phosphate intracellularly.</text>
</comment>
<keyword evidence="5" id="KW-0238">DNA-binding</keyword>
<keyword evidence="4 11" id="KW-0378">Hydrolase</keyword>
<comment type="caution">
    <text evidence="14">The sequence shown here is derived from an EMBL/GenBank/DDBJ whole genome shotgun (WGS) entry which is preliminary data.</text>
</comment>
<evidence type="ECO:0000256" key="2">
    <source>
        <dbReference type="ARBA" id="ARBA00010840"/>
    </source>
</evidence>
<name>A0A0G2EXY7_PHACM</name>
<dbReference type="AlphaFoldDB" id="A0A0G2EXY7"/>
<keyword evidence="15" id="KW-1185">Reference proteome</keyword>
<evidence type="ECO:0000256" key="5">
    <source>
        <dbReference type="ARBA" id="ARBA00023125"/>
    </source>
</evidence>
<evidence type="ECO:0000256" key="8">
    <source>
        <dbReference type="ARBA" id="ARBA00035306"/>
    </source>
</evidence>
<feature type="compositionally biased region" description="Low complexity" evidence="12">
    <location>
        <begin position="405"/>
        <end position="417"/>
    </location>
</feature>
<evidence type="ECO:0000259" key="13">
    <source>
        <dbReference type="Pfam" id="PF05460"/>
    </source>
</evidence>
<evidence type="ECO:0000256" key="7">
    <source>
        <dbReference type="ARBA" id="ARBA00035119"/>
    </source>
</evidence>
<dbReference type="InterPro" id="IPR019438">
    <property type="entry name" value="Q_salvage"/>
</dbReference>
<dbReference type="EMBL" id="LCWF01000024">
    <property type="protein sequence ID" value="KKY27467.1"/>
    <property type="molecule type" value="Genomic_DNA"/>
</dbReference>
<evidence type="ECO:0000313" key="14">
    <source>
        <dbReference type="EMBL" id="KKY27467.1"/>
    </source>
</evidence>
<feature type="region of interest" description="Disordered" evidence="12">
    <location>
        <begin position="401"/>
        <end position="450"/>
    </location>
</feature>
<accession>A0A0G2EXY7</accession>
<evidence type="ECO:0000256" key="9">
    <source>
        <dbReference type="ARBA" id="ARBA00035393"/>
    </source>
</evidence>
<evidence type="ECO:0000256" key="3">
    <source>
        <dbReference type="ARBA" id="ARBA00022705"/>
    </source>
</evidence>
<evidence type="ECO:0000313" key="15">
    <source>
        <dbReference type="Proteomes" id="UP000053317"/>
    </source>
</evidence>
<reference evidence="14 15" key="2">
    <citation type="submission" date="2015-05" db="EMBL/GenBank/DDBJ databases">
        <authorList>
            <person name="Morales-Cruz A."/>
            <person name="Amrine K.C."/>
            <person name="Cantu D."/>
        </authorList>
    </citation>
    <scope>NUCLEOTIDE SEQUENCE [LARGE SCALE GENOMIC DNA]</scope>
    <source>
        <strain evidence="14">UCRPC4</strain>
    </source>
</reference>
<feature type="compositionally biased region" description="Polar residues" evidence="12">
    <location>
        <begin position="424"/>
        <end position="436"/>
    </location>
</feature>
<dbReference type="GO" id="GO:0006260">
    <property type="term" value="P:DNA replication"/>
    <property type="evidence" value="ECO:0007669"/>
    <property type="project" value="UniProtKB-KW"/>
</dbReference>
<evidence type="ECO:0000256" key="10">
    <source>
        <dbReference type="ARBA" id="ARBA00048204"/>
    </source>
</evidence>
<reference evidence="14 15" key="1">
    <citation type="submission" date="2015-05" db="EMBL/GenBank/DDBJ databases">
        <title>Distinctive expansion of gene families associated with plant cell wall degradation and secondary metabolism in the genomes of grapevine trunk pathogens.</title>
        <authorList>
            <person name="Lawrence D.P."/>
            <person name="Travadon R."/>
            <person name="Rolshausen P.E."/>
            <person name="Baumgartner K."/>
        </authorList>
    </citation>
    <scope>NUCLEOTIDE SEQUENCE [LARGE SCALE GENOMIC DNA]</scope>
    <source>
        <strain evidence="14">UCRPC4</strain>
    </source>
</reference>
<dbReference type="InterPro" id="IPR008721">
    <property type="entry name" value="ORC6_cyclin_first"/>
</dbReference>
<evidence type="ECO:0000256" key="1">
    <source>
        <dbReference type="ARBA" id="ARBA00004123"/>
    </source>
</evidence>
<gene>
    <name evidence="14" type="ORF">UCRPC4_g01062</name>
</gene>
<protein>
    <recommendedName>
        <fullName evidence="8 11">Queuosine 5'-phosphate N-glycosylase/hydrolase</fullName>
        <ecNumber evidence="11">3.2.2.-</ecNumber>
    </recommendedName>
    <alternativeName>
        <fullName evidence="9 11">Queuosine-nucleotide N-glycosylase/hydrolase</fullName>
    </alternativeName>
</protein>
<organism evidence="14 15">
    <name type="scientific">Phaeomoniella chlamydospora</name>
    <name type="common">Phaeoacremonium chlamydosporum</name>
    <dbReference type="NCBI Taxonomy" id="158046"/>
    <lineage>
        <taxon>Eukaryota</taxon>
        <taxon>Fungi</taxon>
        <taxon>Dikarya</taxon>
        <taxon>Ascomycota</taxon>
        <taxon>Pezizomycotina</taxon>
        <taxon>Eurotiomycetes</taxon>
        <taxon>Chaetothyriomycetidae</taxon>
        <taxon>Phaeomoniellales</taxon>
        <taxon>Phaeomoniellaceae</taxon>
        <taxon>Phaeomoniella</taxon>
    </lineage>
</organism>
<evidence type="ECO:0000256" key="11">
    <source>
        <dbReference type="RuleBase" id="RU365002"/>
    </source>
</evidence>
<dbReference type="PANTHER" id="PTHR21314:SF0">
    <property type="entry name" value="QUEUOSINE 5'-PHOSPHATE N-GLYCOSYLASE_HYDROLASE"/>
    <property type="match status" value="1"/>
</dbReference>
<sequence length="703" mass="78845">MSDDEADPSLLDLLRQSLGLNLNSTQGPPETRVLESAQFIYDNAIDVSITADGTKAAARLIYDMMQQKAFSTDAWSEHELHPKTKDEATVDFIFTMDLLNFSFWSERSEADRFSVEYKDRKWTGNCIKAANGSAAALVNTLVDDFPCFRDETRFEGKTVRLYKRAQILVADTWACFNGTGFGEFHDIDKITMFADYRIPQMLNALGCLWFGPALESRIRQRKELRSGENCEIELRGCSIWCVELIRREILRAHPDAEVNAILIDFFLYDTVKEREAAGEMEEMIPHHRTILAIRMSNIEHSLNVILPTYNNDFPAELRNLSTALLAQSRSRAPALKPDEEIARPYACAEIACKRLKAKLRLPPLQSRPPCPPRVYKKLCTYLEQTLPAKLPVKRPAAAVVENDDSNSTVPSSSTNTPKKARIAKSTTTTPSKNRTATPTKPTPTKSPHKKVLFAGKLADRETHTSFESGEAPPHIMPFIRRLCSAFSTPPLAPHVYTGACIVLPLASLKQPTSIDDKPRFIRESTALTIALFFMVLAKMQVGSIDAETHLQRTQKAIALADLVQDGNLDSLDVDNWLTRIASEGWAMGMEWWANIPEDVIGEDELLSSTTANIPGNHIQDPDEDFETLGLSATDKKGKKKKFILDDEEDPEGVLLPGLGTMMQDRVDWLSEERRMEYLDWKDDILARIRQIENGTGKGRVVGA</sequence>
<comment type="similarity">
    <text evidence="2">Belongs to the ORC6 family.</text>
</comment>
<dbReference type="EC" id="3.2.2.-" evidence="11"/>
<proteinExistence type="inferred from homology"/>
<keyword evidence="3" id="KW-0235">DNA replication</keyword>
<evidence type="ECO:0000256" key="12">
    <source>
        <dbReference type="SAM" id="MobiDB-lite"/>
    </source>
</evidence>
<dbReference type="Proteomes" id="UP000053317">
    <property type="component" value="Unassembled WGS sequence"/>
</dbReference>
<dbReference type="PANTHER" id="PTHR21314">
    <property type="entry name" value="QUEUOSINE 5'-PHOSPHATE N-GLYCOSYLASE_HYDROLASE-RELATED"/>
    <property type="match status" value="1"/>
</dbReference>
<dbReference type="GO" id="GO:0003677">
    <property type="term" value="F:DNA binding"/>
    <property type="evidence" value="ECO:0007669"/>
    <property type="project" value="UniProtKB-KW"/>
</dbReference>
<dbReference type="Pfam" id="PF05460">
    <property type="entry name" value="ORC6"/>
    <property type="match status" value="1"/>
</dbReference>
<dbReference type="Pfam" id="PF10343">
    <property type="entry name" value="Q_salvage"/>
    <property type="match status" value="2"/>
</dbReference>
<dbReference type="GO" id="GO:0006400">
    <property type="term" value="P:tRNA modification"/>
    <property type="evidence" value="ECO:0007669"/>
    <property type="project" value="TreeGrafter"/>
</dbReference>
<keyword evidence="6" id="KW-0539">Nucleus</keyword>
<comment type="catalytic activity">
    <reaction evidence="10 11">
        <text>queuosine 5'-phosphate + H2O = queuine + D-ribose 5-phosphate</text>
        <dbReference type="Rhea" id="RHEA:75387"/>
        <dbReference type="ChEBI" id="CHEBI:15377"/>
        <dbReference type="ChEBI" id="CHEBI:17433"/>
        <dbReference type="ChEBI" id="CHEBI:78346"/>
        <dbReference type="ChEBI" id="CHEBI:194371"/>
    </reaction>
    <physiologicalReaction direction="left-to-right" evidence="10 11">
        <dbReference type="Rhea" id="RHEA:75388"/>
    </physiologicalReaction>
</comment>
<feature type="domain" description="ORC6 first cyclin-like" evidence="13">
    <location>
        <begin position="303"/>
        <end position="386"/>
    </location>
</feature>